<evidence type="ECO:0000313" key="1">
    <source>
        <dbReference type="EMBL" id="MBM3317077.1"/>
    </source>
</evidence>
<feature type="non-terminal residue" evidence="1">
    <location>
        <position position="58"/>
    </location>
</feature>
<gene>
    <name evidence="1" type="ORF">FJY75_04410</name>
</gene>
<proteinExistence type="predicted"/>
<accession>A0A937XA67</accession>
<dbReference type="EMBL" id="VGIY01000073">
    <property type="protein sequence ID" value="MBM3317077.1"/>
    <property type="molecule type" value="Genomic_DNA"/>
</dbReference>
<sequence length="58" mass="6929">MTPAPPNPSGLRFLENLAYLVPGYQGYKERGRRREEDSRLRARVYRRLLQLLDQLREL</sequence>
<dbReference type="Proteomes" id="UP000748308">
    <property type="component" value="Unassembled WGS sequence"/>
</dbReference>
<evidence type="ECO:0000313" key="2">
    <source>
        <dbReference type="Proteomes" id="UP000748308"/>
    </source>
</evidence>
<name>A0A937XA67_UNCEI</name>
<protein>
    <submittedName>
        <fullName evidence="1">Uncharacterized protein</fullName>
    </submittedName>
</protein>
<dbReference type="AlphaFoldDB" id="A0A937XA67"/>
<organism evidence="1 2">
    <name type="scientific">Eiseniibacteriota bacterium</name>
    <dbReference type="NCBI Taxonomy" id="2212470"/>
    <lineage>
        <taxon>Bacteria</taxon>
        <taxon>Candidatus Eiseniibacteriota</taxon>
    </lineage>
</organism>
<comment type="caution">
    <text evidence="1">The sequence shown here is derived from an EMBL/GenBank/DDBJ whole genome shotgun (WGS) entry which is preliminary data.</text>
</comment>
<reference evidence="1" key="1">
    <citation type="submission" date="2019-03" db="EMBL/GenBank/DDBJ databases">
        <title>Lake Tanganyika Metagenome-Assembled Genomes (MAGs).</title>
        <authorList>
            <person name="Tran P."/>
        </authorList>
    </citation>
    <scope>NUCLEOTIDE SEQUENCE</scope>
    <source>
        <strain evidence="1">M_DeepCast_400m_m2_100</strain>
    </source>
</reference>